<gene>
    <name evidence="1" type="ORF">B4135_2800</name>
</gene>
<protein>
    <submittedName>
        <fullName evidence="1">Uncharacterized protein</fullName>
    </submittedName>
</protein>
<proteinExistence type="predicted"/>
<dbReference type="EMBL" id="LQYT01000073">
    <property type="protein sequence ID" value="KYD14373.1"/>
    <property type="molecule type" value="Genomic_DNA"/>
</dbReference>
<evidence type="ECO:0000313" key="2">
    <source>
        <dbReference type="Proteomes" id="UP000075683"/>
    </source>
</evidence>
<dbReference type="STRING" id="301148.B4135_2800"/>
<accession>A0A150LQ16</accession>
<reference evidence="1 2" key="1">
    <citation type="submission" date="2016-01" db="EMBL/GenBank/DDBJ databases">
        <title>Draft Genome Sequences of Seven Thermophilic Sporeformers Isolated from Foods.</title>
        <authorList>
            <person name="Berendsen E.M."/>
            <person name="Wells-Bennik M.H."/>
            <person name="Krawcyk A.O."/>
            <person name="De Jong A."/>
            <person name="Holsappel S."/>
            <person name="Eijlander R.T."/>
            <person name="Kuipers O.P."/>
        </authorList>
    </citation>
    <scope>NUCLEOTIDE SEQUENCE [LARGE SCALE GENOMIC DNA]</scope>
    <source>
        <strain evidence="1 2">B4135</strain>
    </source>
</reference>
<dbReference type="AlphaFoldDB" id="A0A150LQ16"/>
<evidence type="ECO:0000313" key="1">
    <source>
        <dbReference type="EMBL" id="KYD14373.1"/>
    </source>
</evidence>
<name>A0A150LQ16_9BACI</name>
<comment type="caution">
    <text evidence="1">The sequence shown here is derived from an EMBL/GenBank/DDBJ whole genome shotgun (WGS) entry which is preliminary data.</text>
</comment>
<dbReference type="Proteomes" id="UP000075683">
    <property type="component" value="Unassembled WGS sequence"/>
</dbReference>
<organism evidence="1 2">
    <name type="scientific">Caldibacillus debilis</name>
    <dbReference type="NCBI Taxonomy" id="301148"/>
    <lineage>
        <taxon>Bacteria</taxon>
        <taxon>Bacillati</taxon>
        <taxon>Bacillota</taxon>
        <taxon>Bacilli</taxon>
        <taxon>Bacillales</taxon>
        <taxon>Bacillaceae</taxon>
        <taxon>Caldibacillus</taxon>
    </lineage>
</organism>
<sequence length="37" mass="4116">MVQGKQAPAIIGNDKNVFVCAGPSFHFSLRPYEIHRS</sequence>